<protein>
    <recommendedName>
        <fullName evidence="4">Cyanovirin-N domain-containing protein</fullName>
    </recommendedName>
</protein>
<keyword evidence="3" id="KW-1185">Reference proteome</keyword>
<dbReference type="AlphaFoldDB" id="A0A1E1LK02"/>
<proteinExistence type="predicted"/>
<organism evidence="2 3">
    <name type="scientific">Rhynchosporium agropyri</name>
    <dbReference type="NCBI Taxonomy" id="914238"/>
    <lineage>
        <taxon>Eukaryota</taxon>
        <taxon>Fungi</taxon>
        <taxon>Dikarya</taxon>
        <taxon>Ascomycota</taxon>
        <taxon>Pezizomycotina</taxon>
        <taxon>Leotiomycetes</taxon>
        <taxon>Helotiales</taxon>
        <taxon>Ploettnerulaceae</taxon>
        <taxon>Rhynchosporium</taxon>
    </lineage>
</organism>
<dbReference type="EMBL" id="FJUX01000133">
    <property type="protein sequence ID" value="CZT10831.1"/>
    <property type="molecule type" value="Genomic_DNA"/>
</dbReference>
<dbReference type="Proteomes" id="UP000178912">
    <property type="component" value="Unassembled WGS sequence"/>
</dbReference>
<accession>A0A1E1LK02</accession>
<sequence length="323" mass="36319">MRFLIFGVSLMLLRSVSGLIVHQEENEDVFPVSFCDEVKWESNSTGLQAISCIERFEAPSDISNQPALNESCPVSDFQTNSTSSDEIIHSLGARSSPKNNDAMQKARYACNNRELPYRSQILPTSDGNHKKWCFREGAIPKYSDVTKLCAQAGKGFDSTINLRRLFQIQRTKWASKISTQGTCFCILRRYGTAGLKLCNCDRCDALTLEFGVEDMCLALWQGCIAEGFASGYQRTKYPIALYALYGHKDNKGGLEQQIELDPVLELDGVMNSSCNSGDESRRDQDYTGTVIACEMNSWSNRGCKPKYGKGSWWTFWRNFNPSQ</sequence>
<dbReference type="OrthoDB" id="3549836at2759"/>
<feature type="signal peptide" evidence="1">
    <location>
        <begin position="1"/>
        <end position="18"/>
    </location>
</feature>
<keyword evidence="1" id="KW-0732">Signal</keyword>
<feature type="chain" id="PRO_5009447284" description="Cyanovirin-N domain-containing protein" evidence="1">
    <location>
        <begin position="19"/>
        <end position="323"/>
    </location>
</feature>
<gene>
    <name evidence="2" type="ORF">RAG0_15185</name>
</gene>
<name>A0A1E1LK02_9HELO</name>
<evidence type="ECO:0000313" key="3">
    <source>
        <dbReference type="Proteomes" id="UP000178912"/>
    </source>
</evidence>
<evidence type="ECO:0000313" key="2">
    <source>
        <dbReference type="EMBL" id="CZT10831.1"/>
    </source>
</evidence>
<evidence type="ECO:0008006" key="4">
    <source>
        <dbReference type="Google" id="ProtNLM"/>
    </source>
</evidence>
<reference evidence="3" key="1">
    <citation type="submission" date="2016-03" db="EMBL/GenBank/DDBJ databases">
        <authorList>
            <person name="Guldener U."/>
        </authorList>
    </citation>
    <scope>NUCLEOTIDE SEQUENCE [LARGE SCALE GENOMIC DNA]</scope>
    <source>
        <strain evidence="3">04CH-RAC-A.6.1</strain>
    </source>
</reference>
<evidence type="ECO:0000256" key="1">
    <source>
        <dbReference type="SAM" id="SignalP"/>
    </source>
</evidence>